<name>A0A1H7A6P0_9MICO</name>
<feature type="transmembrane region" description="Helical" evidence="1">
    <location>
        <begin position="88"/>
        <end position="114"/>
    </location>
</feature>
<keyword evidence="1" id="KW-0812">Transmembrane</keyword>
<feature type="transmembrane region" description="Helical" evidence="1">
    <location>
        <begin position="692"/>
        <end position="713"/>
    </location>
</feature>
<keyword evidence="1" id="KW-0472">Membrane</keyword>
<feature type="transmembrane region" description="Helical" evidence="1">
    <location>
        <begin position="7"/>
        <end position="25"/>
    </location>
</feature>
<protein>
    <recommendedName>
        <fullName evidence="4">Membrane protein YfhO</fullName>
    </recommendedName>
</protein>
<evidence type="ECO:0008006" key="4">
    <source>
        <dbReference type="Google" id="ProtNLM"/>
    </source>
</evidence>
<organism evidence="2 3">
    <name type="scientific">Demequina mangrovi</name>
    <dbReference type="NCBI Taxonomy" id="1043493"/>
    <lineage>
        <taxon>Bacteria</taxon>
        <taxon>Bacillati</taxon>
        <taxon>Actinomycetota</taxon>
        <taxon>Actinomycetes</taxon>
        <taxon>Micrococcales</taxon>
        <taxon>Demequinaceae</taxon>
        <taxon>Demequina</taxon>
    </lineage>
</organism>
<evidence type="ECO:0000313" key="2">
    <source>
        <dbReference type="EMBL" id="SEJ59567.1"/>
    </source>
</evidence>
<keyword evidence="3" id="KW-1185">Reference proteome</keyword>
<dbReference type="Proteomes" id="UP000183315">
    <property type="component" value="Unassembled WGS sequence"/>
</dbReference>
<feature type="transmembrane region" description="Helical" evidence="1">
    <location>
        <begin position="352"/>
        <end position="374"/>
    </location>
</feature>
<gene>
    <name evidence="2" type="ORF">SAMN05421637_2356</name>
</gene>
<feature type="transmembrane region" description="Helical" evidence="1">
    <location>
        <begin position="297"/>
        <end position="316"/>
    </location>
</feature>
<dbReference type="RefSeq" id="WP_042214656.1">
    <property type="nucleotide sequence ID" value="NZ_BBLU01000007.1"/>
</dbReference>
<dbReference type="EMBL" id="FNZI01000005">
    <property type="protein sequence ID" value="SEJ59567.1"/>
    <property type="molecule type" value="Genomic_DNA"/>
</dbReference>
<accession>A0A1H7A6P0</accession>
<evidence type="ECO:0000313" key="3">
    <source>
        <dbReference type="Proteomes" id="UP000183315"/>
    </source>
</evidence>
<proteinExistence type="predicted"/>
<evidence type="ECO:0000256" key="1">
    <source>
        <dbReference type="SAM" id="Phobius"/>
    </source>
</evidence>
<dbReference type="AlphaFoldDB" id="A0A1H7A6P0"/>
<dbReference type="STRING" id="1043493.SAMN05421637_2356"/>
<feature type="transmembrane region" description="Helical" evidence="1">
    <location>
        <begin position="148"/>
        <end position="170"/>
    </location>
</feature>
<feature type="transmembrane region" description="Helical" evidence="1">
    <location>
        <begin position="126"/>
        <end position="142"/>
    </location>
</feature>
<feature type="transmembrane region" description="Helical" evidence="1">
    <location>
        <begin position="386"/>
        <end position="403"/>
    </location>
</feature>
<feature type="transmembrane region" description="Helical" evidence="1">
    <location>
        <begin position="328"/>
        <end position="346"/>
    </location>
</feature>
<feature type="transmembrane region" description="Helical" evidence="1">
    <location>
        <begin position="415"/>
        <end position="432"/>
    </location>
</feature>
<keyword evidence="1" id="KW-1133">Transmembrane helix</keyword>
<feature type="transmembrane region" description="Helical" evidence="1">
    <location>
        <begin position="439"/>
        <end position="461"/>
    </location>
</feature>
<sequence length="736" mass="76487">MILRGDHLLGAIAVGGAVVALMLLLRGPGAFATDDAVNEFLPYLHDIGRIWAGGGIPVLSAESFSGGNYLIDFHRTPYHPLTIGLSLLMYWSGSLTLTSALFAFVVVSATAYGAYGAARILGIGKVLAHGVAIAAATSPVMLDVYTVAWWNGALATATLTFVVWAALAVVRRPSRRNVAGFFVASVLLFYSGWPIALAQYALIGLVVLASLWQARPFGFDVPRNERGARVVALVGSAVAAALVAVPQVSEYLANSEVLARTSTLSNASNKGVVTFLQLAGVAHPTSGDFWLSLGGTYRYWALPVGFVSVLVVLAVASPTRWRDLRGSAAPMLGVTALALALLTQLPERFGPLLYPFRSITAVGFFVALLAATVLSRSAGPWATRRVLAVAAGYTVLAGVYLFRIPSPLGDDRMQAAATAAATLTAVGLLALASRPRLRALAYLGAAVIGPLYVLTVVSPLYGPKTPEVAAAFESAAYATVPRADEGFIAQVGAGENDAWPAYFSSRYLIGGSAVFNGYDPVAQATYRDAMSSAGPKGTVKPAAAAYLAQPGEAGGSCRIDDLGIAALTAVEPLDKATEAALESCGYTRDAIGSTALYTAGAPVAPAGAPTTWDDGLTIDVVERTDRRVVATVENADGAPARLNFSRMWWPGYHAELDGEPVEVVAADGFAVQVVVPAGAAGELTLEYSPRSWGWSIPVGLAGLAAACAVIVLAGRPRELRPRLGTSPAPSAQEPSS</sequence>
<reference evidence="3" key="1">
    <citation type="submission" date="2016-10" db="EMBL/GenBank/DDBJ databases">
        <authorList>
            <person name="Varghese N."/>
        </authorList>
    </citation>
    <scope>NUCLEOTIDE SEQUENCE [LARGE SCALE GENOMIC DNA]</scope>
    <source>
        <strain evidence="3">DSM 24868</strain>
    </source>
</reference>
<feature type="transmembrane region" description="Helical" evidence="1">
    <location>
        <begin position="177"/>
        <end position="193"/>
    </location>
</feature>